<reference evidence="4" key="1">
    <citation type="journal article" date="2019" name="Int. J. Syst. Evol. Microbiol.">
        <title>The Global Catalogue of Microorganisms (GCM) 10K type strain sequencing project: providing services to taxonomists for standard genome sequencing and annotation.</title>
        <authorList>
            <consortium name="The Broad Institute Genomics Platform"/>
            <consortium name="The Broad Institute Genome Sequencing Center for Infectious Disease"/>
            <person name="Wu L."/>
            <person name="Ma J."/>
        </authorList>
    </citation>
    <scope>NUCLEOTIDE SEQUENCE [LARGE SCALE GENOMIC DNA]</scope>
    <source>
        <strain evidence="4">2902at01</strain>
    </source>
</reference>
<feature type="transmembrane region" description="Helical" evidence="2">
    <location>
        <begin position="543"/>
        <end position="562"/>
    </location>
</feature>
<feature type="transmembrane region" description="Helical" evidence="2">
    <location>
        <begin position="113"/>
        <end position="137"/>
    </location>
</feature>
<feature type="compositionally biased region" description="Pro residues" evidence="1">
    <location>
        <begin position="292"/>
        <end position="306"/>
    </location>
</feature>
<protein>
    <recommendedName>
        <fullName evidence="5">ABC-2 family transporter protein</fullName>
    </recommendedName>
</protein>
<keyword evidence="2" id="KW-0472">Membrane</keyword>
<evidence type="ECO:0000256" key="1">
    <source>
        <dbReference type="SAM" id="MobiDB-lite"/>
    </source>
</evidence>
<feature type="transmembrane region" description="Helical" evidence="2">
    <location>
        <begin position="407"/>
        <end position="428"/>
    </location>
</feature>
<comment type="caution">
    <text evidence="3">The sequence shown here is derived from an EMBL/GenBank/DDBJ whole genome shotgun (WGS) entry which is preliminary data.</text>
</comment>
<feature type="region of interest" description="Disordered" evidence="1">
    <location>
        <begin position="286"/>
        <end position="316"/>
    </location>
</feature>
<dbReference type="EMBL" id="JBHSBN010000008">
    <property type="protein sequence ID" value="MFC4107115.1"/>
    <property type="molecule type" value="Genomic_DNA"/>
</dbReference>
<evidence type="ECO:0008006" key="5">
    <source>
        <dbReference type="Google" id="ProtNLM"/>
    </source>
</evidence>
<name>A0ABV8KLW9_9ACTN</name>
<proteinExistence type="predicted"/>
<feature type="transmembrane region" description="Helical" evidence="2">
    <location>
        <begin position="21"/>
        <end position="41"/>
    </location>
</feature>
<feature type="transmembrane region" description="Helical" evidence="2">
    <location>
        <begin position="183"/>
        <end position="202"/>
    </location>
</feature>
<sequence length="567" mass="58153">MRPAVLGALAVADFRERVRRPAYLVILATAVLVGYLAVPAADARWTIVSLGEVRGRYDSDYVGAVTALAGAMWLCLGGFYVIRVAVQRDRATGVGQLLAATPVRTSGYLLGKFLSNLLVLASMAGLLAVTAVIMQLARGESRTVDPVALLSPYLLLTLPVLAGTAAVAVLFETVPLLRGGLGNIAWFLLALVGMVAAQSSAAPFGGLGTGVFARAVSADLTAQHLRPGELGIGLMYLDRPPGVFVFSGLDFGAGFVVGRLVLLGLAAGLAVLPALWFDRFDPARTRRVSGPGPSPAGPQPAGPQPAGPAGVPGVAGPPWPAAGPGSAYPGGVVATGGAYPGGVVVDAEPAGVDWRVPRVTTAPRYGGALGRLVAGELRVLVKGLSVWWWLGVALLLVLGLVVPHRVAAGPLLLGTAIWPILALARLGTQQVEHRVDTLLGAFPAVPGRLFAQWAAGVLLLALVGLGPAVRMLGTLDGTGLAAWLAGTLFVPALALAAGVLSRTARLFQVLYLPLWYAVANDIRSLDFIGALRVDGVPAGPGPLPVGAATLALLAVAFAVTALRHARR</sequence>
<keyword evidence="4" id="KW-1185">Reference proteome</keyword>
<feature type="transmembrane region" description="Helical" evidence="2">
    <location>
        <begin position="480"/>
        <end position="500"/>
    </location>
</feature>
<dbReference type="RefSeq" id="WP_377545682.1">
    <property type="nucleotide sequence ID" value="NZ_JBHSBN010000008.1"/>
</dbReference>
<keyword evidence="2" id="KW-1133">Transmembrane helix</keyword>
<feature type="transmembrane region" description="Helical" evidence="2">
    <location>
        <begin position="449"/>
        <end position="468"/>
    </location>
</feature>
<feature type="transmembrane region" description="Helical" evidence="2">
    <location>
        <begin position="379"/>
        <end position="401"/>
    </location>
</feature>
<feature type="transmembrane region" description="Helical" evidence="2">
    <location>
        <begin position="251"/>
        <end position="277"/>
    </location>
</feature>
<feature type="transmembrane region" description="Helical" evidence="2">
    <location>
        <begin position="512"/>
        <end position="531"/>
    </location>
</feature>
<evidence type="ECO:0000313" key="3">
    <source>
        <dbReference type="EMBL" id="MFC4107115.1"/>
    </source>
</evidence>
<gene>
    <name evidence="3" type="ORF">ACFOX0_14410</name>
</gene>
<dbReference type="Proteomes" id="UP001595868">
    <property type="component" value="Unassembled WGS sequence"/>
</dbReference>
<keyword evidence="2" id="KW-0812">Transmembrane</keyword>
<feature type="transmembrane region" description="Helical" evidence="2">
    <location>
        <begin position="61"/>
        <end position="82"/>
    </location>
</feature>
<evidence type="ECO:0000256" key="2">
    <source>
        <dbReference type="SAM" id="Phobius"/>
    </source>
</evidence>
<evidence type="ECO:0000313" key="4">
    <source>
        <dbReference type="Proteomes" id="UP001595868"/>
    </source>
</evidence>
<accession>A0ABV8KLW9</accession>
<organism evidence="3 4">
    <name type="scientific">Micromonospora zhanjiangensis</name>
    <dbReference type="NCBI Taxonomy" id="1522057"/>
    <lineage>
        <taxon>Bacteria</taxon>
        <taxon>Bacillati</taxon>
        <taxon>Actinomycetota</taxon>
        <taxon>Actinomycetes</taxon>
        <taxon>Micromonosporales</taxon>
        <taxon>Micromonosporaceae</taxon>
        <taxon>Micromonospora</taxon>
    </lineage>
</organism>
<feature type="transmembrane region" description="Helical" evidence="2">
    <location>
        <begin position="149"/>
        <end position="171"/>
    </location>
</feature>